<keyword evidence="5 12" id="KW-0418">Kinase</keyword>
<sequence length="324" mass="34918">MKNKITVSAPGKLMLFGEHAVIYGKPCIVTAVDQRIRVRVEKIGGSSITVNAPEVKVKDYSLKISDLGKIEYPKEIKFVLKAVENFFKKYQVKSGLNLETKSGFSSLFGFGSSSAVTVSTIKALSEIFDIEVGNKLLFDICYKTVLEVQGVGSGFDLAAAIWGGTIYFVGGGKKILPLKTKELPLVVGYTGIKADTATLVRKVAGLHKNNKKKVDEIFDSIEKLVRAAKIALENTDYPKLGELMDENQKLLYKLSVSTPELDNLIGSARQTGAFGAKLSGAGGGDCMIALADKSKTAKVKKAIEKSGGVVLDVKFNAEGVRIEK</sequence>
<dbReference type="InterPro" id="IPR036554">
    <property type="entry name" value="GHMP_kinase_C_sf"/>
</dbReference>
<dbReference type="InterPro" id="IPR020568">
    <property type="entry name" value="Ribosomal_Su5_D2-typ_SF"/>
</dbReference>
<evidence type="ECO:0000256" key="9">
    <source>
        <dbReference type="ARBA" id="ARBA00029438"/>
    </source>
</evidence>
<dbReference type="InterPro" id="IPR013750">
    <property type="entry name" value="GHMP_kinase_C_dom"/>
</dbReference>
<dbReference type="Pfam" id="PF00288">
    <property type="entry name" value="GHMP_kinases_N"/>
    <property type="match status" value="1"/>
</dbReference>
<accession>A0A0G0VPP5</accession>
<evidence type="ECO:0000313" key="12">
    <source>
        <dbReference type="EMBL" id="KKR64717.1"/>
    </source>
</evidence>
<evidence type="ECO:0000256" key="4">
    <source>
        <dbReference type="ARBA" id="ARBA00022741"/>
    </source>
</evidence>
<evidence type="ECO:0000256" key="3">
    <source>
        <dbReference type="ARBA" id="ARBA00022679"/>
    </source>
</evidence>
<dbReference type="Pfam" id="PF08544">
    <property type="entry name" value="GHMP_kinases_C"/>
    <property type="match status" value="1"/>
</dbReference>
<dbReference type="Gene3D" id="3.30.70.890">
    <property type="entry name" value="GHMP kinase, C-terminal domain"/>
    <property type="match status" value="1"/>
</dbReference>
<dbReference type="Gene3D" id="3.30.230.10">
    <property type="match status" value="1"/>
</dbReference>
<dbReference type="SUPFAM" id="SSF55060">
    <property type="entry name" value="GHMP Kinase, C-terminal domain"/>
    <property type="match status" value="1"/>
</dbReference>
<dbReference type="InterPro" id="IPR014721">
    <property type="entry name" value="Ribsml_uS5_D2-typ_fold_subgr"/>
</dbReference>
<evidence type="ECO:0000256" key="1">
    <source>
        <dbReference type="ARBA" id="ARBA00022490"/>
    </source>
</evidence>
<keyword evidence="4" id="KW-0547">Nucleotide-binding</keyword>
<dbReference type="NCBIfam" id="TIGR00549">
    <property type="entry name" value="mevalon_kin"/>
    <property type="match status" value="1"/>
</dbReference>
<proteinExistence type="predicted"/>
<evidence type="ECO:0000259" key="11">
    <source>
        <dbReference type="Pfam" id="PF08544"/>
    </source>
</evidence>
<dbReference type="InterPro" id="IPR006204">
    <property type="entry name" value="GHMP_kinase_N_dom"/>
</dbReference>
<dbReference type="GO" id="GO:0004496">
    <property type="term" value="F:mevalonate kinase activity"/>
    <property type="evidence" value="ECO:0007669"/>
    <property type="project" value="InterPro"/>
</dbReference>
<dbReference type="UniPathway" id="UPA00057">
    <property type="reaction ID" value="UER00098"/>
</dbReference>
<dbReference type="AlphaFoldDB" id="A0A0G0VPP5"/>
<dbReference type="GO" id="GO:0005829">
    <property type="term" value="C:cytosol"/>
    <property type="evidence" value="ECO:0007669"/>
    <property type="project" value="TreeGrafter"/>
</dbReference>
<dbReference type="PANTHER" id="PTHR43290">
    <property type="entry name" value="MEVALONATE KINASE"/>
    <property type="match status" value="1"/>
</dbReference>
<keyword evidence="8" id="KW-0443">Lipid metabolism</keyword>
<keyword evidence="1" id="KW-0963">Cytoplasm</keyword>
<dbReference type="Proteomes" id="UP000034293">
    <property type="component" value="Unassembled WGS sequence"/>
</dbReference>
<evidence type="ECO:0000256" key="6">
    <source>
        <dbReference type="ARBA" id="ARBA00022840"/>
    </source>
</evidence>
<feature type="domain" description="GHMP kinase N-terminal" evidence="10">
    <location>
        <begin position="78"/>
        <end position="164"/>
    </location>
</feature>
<evidence type="ECO:0000256" key="2">
    <source>
        <dbReference type="ARBA" id="ARBA00022516"/>
    </source>
</evidence>
<name>A0A0G0VPP5_9BACT</name>
<organism evidence="12 13">
    <name type="scientific">Candidatus Woesebacteria bacterium GW2011_GWA1_40_43</name>
    <dbReference type="NCBI Taxonomy" id="1618553"/>
    <lineage>
        <taxon>Bacteria</taxon>
        <taxon>Candidatus Woeseibacteriota</taxon>
    </lineage>
</organism>
<gene>
    <name evidence="12" type="ORF">UU02_C0002G0006</name>
</gene>
<keyword evidence="6" id="KW-0067">ATP-binding</keyword>
<comment type="pathway">
    <text evidence="9">Isoprenoid biosynthesis; isopentenyl diphosphate biosynthesis via mevalonate pathway; isopentenyl diphosphate from (R)-mevalonate: step 1/3.</text>
</comment>
<dbReference type="EMBL" id="LBZA01000002">
    <property type="protein sequence ID" value="KKR64717.1"/>
    <property type="molecule type" value="Genomic_DNA"/>
</dbReference>
<protein>
    <submittedName>
        <fullName evidence="12">Mevalonate kinase</fullName>
    </submittedName>
</protein>
<keyword evidence="3" id="KW-0808">Transferase</keyword>
<evidence type="ECO:0000259" key="10">
    <source>
        <dbReference type="Pfam" id="PF00288"/>
    </source>
</evidence>
<reference evidence="12 13" key="1">
    <citation type="journal article" date="2015" name="Nature">
        <title>rRNA introns, odd ribosomes, and small enigmatic genomes across a large radiation of phyla.</title>
        <authorList>
            <person name="Brown C.T."/>
            <person name="Hug L.A."/>
            <person name="Thomas B.C."/>
            <person name="Sharon I."/>
            <person name="Castelle C.J."/>
            <person name="Singh A."/>
            <person name="Wilkins M.J."/>
            <person name="Williams K.H."/>
            <person name="Banfield J.F."/>
        </authorList>
    </citation>
    <scope>NUCLEOTIDE SEQUENCE [LARGE SCALE GENOMIC DNA]</scope>
</reference>
<evidence type="ECO:0000256" key="8">
    <source>
        <dbReference type="ARBA" id="ARBA00023098"/>
    </source>
</evidence>
<dbReference type="PANTHER" id="PTHR43290:SF2">
    <property type="entry name" value="MEVALONATE KINASE"/>
    <property type="match status" value="1"/>
</dbReference>
<dbReference type="GO" id="GO:0019287">
    <property type="term" value="P:isopentenyl diphosphate biosynthetic process, mevalonate pathway"/>
    <property type="evidence" value="ECO:0007669"/>
    <property type="project" value="UniProtKB-UniPathway"/>
</dbReference>
<evidence type="ECO:0000313" key="13">
    <source>
        <dbReference type="Proteomes" id="UP000034293"/>
    </source>
</evidence>
<feature type="domain" description="GHMP kinase C-terminal" evidence="11">
    <location>
        <begin position="231"/>
        <end position="306"/>
    </location>
</feature>
<comment type="caution">
    <text evidence="12">The sequence shown here is derived from an EMBL/GenBank/DDBJ whole genome shotgun (WGS) entry which is preliminary data.</text>
</comment>
<dbReference type="SUPFAM" id="SSF54211">
    <property type="entry name" value="Ribosomal protein S5 domain 2-like"/>
    <property type="match status" value="1"/>
</dbReference>
<evidence type="ECO:0000256" key="7">
    <source>
        <dbReference type="ARBA" id="ARBA00022842"/>
    </source>
</evidence>
<evidence type="ECO:0000256" key="5">
    <source>
        <dbReference type="ARBA" id="ARBA00022777"/>
    </source>
</evidence>
<dbReference type="PRINTS" id="PR00959">
    <property type="entry name" value="MEVGALKINASE"/>
</dbReference>
<dbReference type="InterPro" id="IPR006205">
    <property type="entry name" value="Mev_gal_kin"/>
</dbReference>
<dbReference type="GO" id="GO:0005524">
    <property type="term" value="F:ATP binding"/>
    <property type="evidence" value="ECO:0007669"/>
    <property type="project" value="UniProtKB-KW"/>
</dbReference>
<keyword evidence="2" id="KW-0444">Lipid biosynthesis</keyword>
<keyword evidence="7" id="KW-0460">Magnesium</keyword>